<protein>
    <submittedName>
        <fullName evidence="1">Uncharacterized protein</fullName>
    </submittedName>
</protein>
<organism evidence="1 2">
    <name type="scientific">Hebeloma cylindrosporum</name>
    <dbReference type="NCBI Taxonomy" id="76867"/>
    <lineage>
        <taxon>Eukaryota</taxon>
        <taxon>Fungi</taxon>
        <taxon>Dikarya</taxon>
        <taxon>Basidiomycota</taxon>
        <taxon>Agaricomycotina</taxon>
        <taxon>Agaricomycetes</taxon>
        <taxon>Agaricomycetidae</taxon>
        <taxon>Agaricales</taxon>
        <taxon>Agaricineae</taxon>
        <taxon>Hymenogastraceae</taxon>
        <taxon>Hebeloma</taxon>
    </lineage>
</organism>
<reference evidence="2" key="2">
    <citation type="submission" date="2015-01" db="EMBL/GenBank/DDBJ databases">
        <title>Evolutionary Origins and Diversification of the Mycorrhizal Mutualists.</title>
        <authorList>
            <consortium name="DOE Joint Genome Institute"/>
            <consortium name="Mycorrhizal Genomics Consortium"/>
            <person name="Kohler A."/>
            <person name="Kuo A."/>
            <person name="Nagy L.G."/>
            <person name="Floudas D."/>
            <person name="Copeland A."/>
            <person name="Barry K.W."/>
            <person name="Cichocki N."/>
            <person name="Veneault-Fourrey C."/>
            <person name="LaButti K."/>
            <person name="Lindquist E.A."/>
            <person name="Lipzen A."/>
            <person name="Lundell T."/>
            <person name="Morin E."/>
            <person name="Murat C."/>
            <person name="Riley R."/>
            <person name="Ohm R."/>
            <person name="Sun H."/>
            <person name="Tunlid A."/>
            <person name="Henrissat B."/>
            <person name="Grigoriev I.V."/>
            <person name="Hibbett D.S."/>
            <person name="Martin F."/>
        </authorList>
    </citation>
    <scope>NUCLEOTIDE SEQUENCE [LARGE SCALE GENOMIC DNA]</scope>
    <source>
        <strain evidence="2">h7</strain>
    </source>
</reference>
<name>A0A0C3BWJ2_HEBCY</name>
<reference evidence="1 2" key="1">
    <citation type="submission" date="2014-04" db="EMBL/GenBank/DDBJ databases">
        <authorList>
            <consortium name="DOE Joint Genome Institute"/>
            <person name="Kuo A."/>
            <person name="Gay G."/>
            <person name="Dore J."/>
            <person name="Kohler A."/>
            <person name="Nagy L.G."/>
            <person name="Floudas D."/>
            <person name="Copeland A."/>
            <person name="Barry K.W."/>
            <person name="Cichocki N."/>
            <person name="Veneault-Fourrey C."/>
            <person name="LaButti K."/>
            <person name="Lindquist E.A."/>
            <person name="Lipzen A."/>
            <person name="Lundell T."/>
            <person name="Morin E."/>
            <person name="Murat C."/>
            <person name="Sun H."/>
            <person name="Tunlid A."/>
            <person name="Henrissat B."/>
            <person name="Grigoriev I.V."/>
            <person name="Hibbett D.S."/>
            <person name="Martin F."/>
            <person name="Nordberg H.P."/>
            <person name="Cantor M.N."/>
            <person name="Hua S.X."/>
        </authorList>
    </citation>
    <scope>NUCLEOTIDE SEQUENCE [LARGE SCALE GENOMIC DNA]</scope>
    <source>
        <strain evidence="2">h7</strain>
    </source>
</reference>
<dbReference type="AlphaFoldDB" id="A0A0C3BWJ2"/>
<sequence length="388" mass="43583">MTPCVYLPPTPPTFPLLTTDSASALTRLARLMLSVQTRHCPRLRSSPKEDAVSFLYPFPSAGPVVAPEARTHENRLGTARVNHHRAKQVNAMSKPIRKPVPILSPAQGPTPPPTPTHDSSHDRFRHTVNEISDPLSPRTLQDFLTIGEQSLRHLRQPSDLQLYRTALEHRVRTEPALRSVKSDIYFRILRLAALYNSLEVSISIQSKWVSRIHWGELRPVWAMVCGEQLGLRDLLAHGCYTFLLSVETRIKEALASPAGLAHSSIQDERGLLTSRLLTHVLSGYHSLRAFWSHLASHPLEFESAEGCEKHSQCVGAWNLRWVAAIRDKPCPLAEVDVLKRLMWLELGLAGDLLLGVCMETPCKVKALEAVKKKREVVSRQLHHHFVLP</sequence>
<dbReference type="Proteomes" id="UP000053424">
    <property type="component" value="Unassembled WGS sequence"/>
</dbReference>
<dbReference type="EMBL" id="KN831781">
    <property type="protein sequence ID" value="KIM40980.1"/>
    <property type="molecule type" value="Genomic_DNA"/>
</dbReference>
<evidence type="ECO:0000313" key="2">
    <source>
        <dbReference type="Proteomes" id="UP000053424"/>
    </source>
</evidence>
<keyword evidence="2" id="KW-1185">Reference proteome</keyword>
<proteinExistence type="predicted"/>
<dbReference type="OrthoDB" id="2914104at2759"/>
<dbReference type="HOGENOM" id="CLU_711849_0_0_1"/>
<gene>
    <name evidence="1" type="ORF">M413DRAFT_445752</name>
</gene>
<accession>A0A0C3BWJ2</accession>
<evidence type="ECO:0000313" key="1">
    <source>
        <dbReference type="EMBL" id="KIM40980.1"/>
    </source>
</evidence>